<gene>
    <name evidence="3" type="ORF">ENL43_01465</name>
</gene>
<keyword evidence="2" id="KW-0175">Coiled coil</keyword>
<name>A0A7V5HML6_UNCW3</name>
<sequence length="103" mass="11931">MDLFKMMKEAQKLQSTVKKAKKEIKKTVVEVEKEGIRVKINGEFRVINLEIINDALLKDKRKLEKAFLIALEEAHRNMEKVTKEKMNEFLKGMPIGDVDSLLS</sequence>
<dbReference type="PANTHER" id="PTHR33449">
    <property type="entry name" value="NUCLEOID-ASSOCIATED PROTEIN YBAB"/>
    <property type="match status" value="1"/>
</dbReference>
<dbReference type="InterPro" id="IPR004401">
    <property type="entry name" value="YbaB/EbfC"/>
</dbReference>
<dbReference type="GO" id="GO:0005829">
    <property type="term" value="C:cytosol"/>
    <property type="evidence" value="ECO:0007669"/>
    <property type="project" value="TreeGrafter"/>
</dbReference>
<keyword evidence="1" id="KW-0238">DNA-binding</keyword>
<evidence type="ECO:0000256" key="2">
    <source>
        <dbReference type="SAM" id="Coils"/>
    </source>
</evidence>
<comment type="caution">
    <text evidence="3">The sequence shown here is derived from an EMBL/GenBank/DDBJ whole genome shotgun (WGS) entry which is preliminary data.</text>
</comment>
<dbReference type="Gene3D" id="3.30.1310.10">
    <property type="entry name" value="Nucleoid-associated protein YbaB-like domain"/>
    <property type="match status" value="1"/>
</dbReference>
<dbReference type="SUPFAM" id="SSF82607">
    <property type="entry name" value="YbaB-like"/>
    <property type="match status" value="1"/>
</dbReference>
<feature type="coiled-coil region" evidence="2">
    <location>
        <begin position="3"/>
        <end position="30"/>
    </location>
</feature>
<dbReference type="EMBL" id="DRTX01000084">
    <property type="protein sequence ID" value="HHF53017.1"/>
    <property type="molecule type" value="Genomic_DNA"/>
</dbReference>
<dbReference type="InterPro" id="IPR036894">
    <property type="entry name" value="YbaB-like_sf"/>
</dbReference>
<protein>
    <submittedName>
        <fullName evidence="3">YbaB/EbfC family nucleoid-associated protein</fullName>
    </submittedName>
</protein>
<proteinExistence type="predicted"/>
<dbReference type="NCBIfam" id="TIGR00103">
    <property type="entry name" value="DNA_YbaB_EbfC"/>
    <property type="match status" value="1"/>
</dbReference>
<dbReference type="Proteomes" id="UP000886050">
    <property type="component" value="Unassembled WGS sequence"/>
</dbReference>
<organism evidence="3">
    <name type="scientific">candidate division WOR-3 bacterium</name>
    <dbReference type="NCBI Taxonomy" id="2052148"/>
    <lineage>
        <taxon>Bacteria</taxon>
        <taxon>Bacteria division WOR-3</taxon>
    </lineage>
</organism>
<evidence type="ECO:0000256" key="1">
    <source>
        <dbReference type="ARBA" id="ARBA00023125"/>
    </source>
</evidence>
<dbReference type="GO" id="GO:0003677">
    <property type="term" value="F:DNA binding"/>
    <property type="evidence" value="ECO:0007669"/>
    <property type="project" value="UniProtKB-KW"/>
</dbReference>
<evidence type="ECO:0000313" key="3">
    <source>
        <dbReference type="EMBL" id="HHF53017.1"/>
    </source>
</evidence>
<accession>A0A7V5HML6</accession>
<dbReference type="AlphaFoldDB" id="A0A7V5HML6"/>
<reference evidence="3" key="1">
    <citation type="journal article" date="2020" name="mSystems">
        <title>Genome- and Community-Level Interaction Insights into Carbon Utilization and Element Cycling Functions of Hydrothermarchaeota in Hydrothermal Sediment.</title>
        <authorList>
            <person name="Zhou Z."/>
            <person name="Liu Y."/>
            <person name="Xu W."/>
            <person name="Pan J."/>
            <person name="Luo Z.H."/>
            <person name="Li M."/>
        </authorList>
    </citation>
    <scope>NUCLEOTIDE SEQUENCE [LARGE SCALE GENOMIC DNA]</scope>
    <source>
        <strain evidence="3">HyVt-96</strain>
    </source>
</reference>
<dbReference type="PIRSF" id="PIRSF004555">
    <property type="entry name" value="UCP004555"/>
    <property type="match status" value="1"/>
</dbReference>
<dbReference type="PANTHER" id="PTHR33449:SF1">
    <property type="entry name" value="NUCLEOID-ASSOCIATED PROTEIN YBAB"/>
    <property type="match status" value="1"/>
</dbReference>
<dbReference type="Pfam" id="PF02575">
    <property type="entry name" value="YbaB_DNA_bd"/>
    <property type="match status" value="1"/>
</dbReference>